<evidence type="ECO:0000313" key="2">
    <source>
        <dbReference type="EMBL" id="QJH93799.1"/>
    </source>
</evidence>
<proteinExistence type="predicted"/>
<dbReference type="EMBL" id="MT143972">
    <property type="protein sequence ID" value="QJA43968.1"/>
    <property type="molecule type" value="Genomic_DNA"/>
</dbReference>
<evidence type="ECO:0000313" key="1">
    <source>
        <dbReference type="EMBL" id="QJA43968.1"/>
    </source>
</evidence>
<protein>
    <submittedName>
        <fullName evidence="1">Uncharacterized protein</fullName>
    </submittedName>
</protein>
<dbReference type="EMBL" id="MT144591">
    <property type="protein sequence ID" value="QJH93799.1"/>
    <property type="molecule type" value="Genomic_DNA"/>
</dbReference>
<sequence length="121" mass="12745">MSECKCGGIGCQTCTPPDAVGHCQRTAARQLADILQVDPDADARIDQLVNRATAGAKMSPYTITPQALAAVWAELATTDPARPCRDLLGILGAIRNVAARREPPATVPTILVELARLDGEP</sequence>
<dbReference type="AlphaFoldDB" id="A0A6H1Z8V7"/>
<gene>
    <name evidence="1" type="ORF">TM448A00065_0014</name>
    <name evidence="2" type="ORF">TM448B00134_0093</name>
</gene>
<organism evidence="1">
    <name type="scientific">viral metagenome</name>
    <dbReference type="NCBI Taxonomy" id="1070528"/>
    <lineage>
        <taxon>unclassified sequences</taxon>
        <taxon>metagenomes</taxon>
        <taxon>organismal metagenomes</taxon>
    </lineage>
</organism>
<accession>A0A6H1Z8V7</accession>
<reference evidence="1" key="1">
    <citation type="submission" date="2020-03" db="EMBL/GenBank/DDBJ databases">
        <title>The deep terrestrial virosphere.</title>
        <authorList>
            <person name="Holmfeldt K."/>
            <person name="Nilsson E."/>
            <person name="Simone D."/>
            <person name="Lopez-Fernandez M."/>
            <person name="Wu X."/>
            <person name="de Brujin I."/>
            <person name="Lundin D."/>
            <person name="Andersson A."/>
            <person name="Bertilsson S."/>
            <person name="Dopson M."/>
        </authorList>
    </citation>
    <scope>NUCLEOTIDE SEQUENCE</scope>
    <source>
        <strain evidence="1">TM448A00065</strain>
        <strain evidence="2">TM448B00134</strain>
    </source>
</reference>
<name>A0A6H1Z8V7_9ZZZZ</name>